<dbReference type="EMBL" id="CP031093">
    <property type="protein sequence ID" value="QCF27311.1"/>
    <property type="molecule type" value="Genomic_DNA"/>
</dbReference>
<dbReference type="Pfam" id="PF04456">
    <property type="entry name" value="DUF503"/>
    <property type="match status" value="1"/>
</dbReference>
<dbReference type="AlphaFoldDB" id="A0A4P7XJL6"/>
<name>A0A4P7XJL6_9ALTE</name>
<proteinExistence type="predicted"/>
<protein>
    <submittedName>
        <fullName evidence="1">DUF503 family protein</fullName>
    </submittedName>
</protein>
<dbReference type="KEGG" id="hmi:soil367_15995"/>
<dbReference type="Gene3D" id="3.30.70.1120">
    <property type="entry name" value="TT1725-like"/>
    <property type="match status" value="1"/>
</dbReference>
<dbReference type="OrthoDB" id="6182932at2"/>
<evidence type="ECO:0000313" key="2">
    <source>
        <dbReference type="Proteomes" id="UP000298049"/>
    </source>
</evidence>
<dbReference type="RefSeq" id="WP_136550021.1">
    <property type="nucleotide sequence ID" value="NZ_CP031093.1"/>
</dbReference>
<organism evidence="1 2">
    <name type="scientific">Hydrocarboniclastica marina</name>
    <dbReference type="NCBI Taxonomy" id="2259620"/>
    <lineage>
        <taxon>Bacteria</taxon>
        <taxon>Pseudomonadati</taxon>
        <taxon>Pseudomonadota</taxon>
        <taxon>Gammaproteobacteria</taxon>
        <taxon>Alteromonadales</taxon>
        <taxon>Alteromonadaceae</taxon>
        <taxon>Hydrocarboniclastica</taxon>
    </lineage>
</organism>
<dbReference type="SUPFAM" id="SSF103007">
    <property type="entry name" value="Hypothetical protein TT1725"/>
    <property type="match status" value="1"/>
</dbReference>
<gene>
    <name evidence="1" type="ORF">soil367_15995</name>
</gene>
<accession>A0A4P7XJL6</accession>
<dbReference type="Proteomes" id="UP000298049">
    <property type="component" value="Chromosome"/>
</dbReference>
<sequence>MLTESMSPPHVAVMTLRFQVYGCPDHKAKARAFQKMRTHWGKSADLAVAEVGDLESLDYATWTIATAGPSPAKLHQRLQAIELEIADQIDAPILDTFFEQMGG</sequence>
<dbReference type="InterPro" id="IPR036746">
    <property type="entry name" value="TT1725-like_sf"/>
</dbReference>
<dbReference type="InterPro" id="IPR007546">
    <property type="entry name" value="DUF503"/>
</dbReference>
<evidence type="ECO:0000313" key="1">
    <source>
        <dbReference type="EMBL" id="QCF27311.1"/>
    </source>
</evidence>
<reference evidence="1 2" key="1">
    <citation type="submission" date="2018-07" db="EMBL/GenBank/DDBJ databases">
        <title>Marsedoiliclastica nanhaica gen. nov. sp. nov., a novel marine hydrocarbonoclastic bacterium isolated from an in-situ enriched hydrocarbon-degrading consortium in deep-sea sediment.</title>
        <authorList>
            <person name="Dong C."/>
            <person name="Ma T."/>
            <person name="Liu R."/>
            <person name="Shao Z."/>
        </authorList>
    </citation>
    <scope>NUCLEOTIDE SEQUENCE [LARGE SCALE GENOMIC DNA]</scope>
    <source>
        <strain evidence="2">soil36-7</strain>
    </source>
</reference>
<keyword evidence="2" id="KW-1185">Reference proteome</keyword>